<dbReference type="AlphaFoldDB" id="A0A9Q0LEZ6"/>
<dbReference type="SMART" id="SM00324">
    <property type="entry name" value="RhoGAP"/>
    <property type="match status" value="1"/>
</dbReference>
<sequence length="370" mass="42998">MSAIFLLTITFPYQQTIETMKFSPLAQIKDVISYICKSKELNDSSSYGLFCPSKNGFWLKEEETLMTYQLWKERVIEFKTKLTKHLKVIFKGDPYIISIDERATISQQMALICRQMGIDLETRYLVTFNNEIINKGKSFLENKIQGENKKKSLKNFKPKKEPQPIFGKPIINALNRGDKELKISVLISKTVKYIEEHGIEVSGIYRESGRSTNIQKLKSLFDESDDVNIEEFINSPHDASGLLKSYLRELPDPLLTYEFFDKLKEVSEIEDKKEKMERLKWILQSLPTENFELCKVLFEHLHKISQYEKVNRMGVSNLSVIMGPNILKKDDSEQSAVLHTSLQYTISNLLISEYDYLFFVIKLQANILNI</sequence>
<dbReference type="PANTHER" id="PTHR23176">
    <property type="entry name" value="RHO/RAC/CDC GTPASE-ACTIVATING PROTEIN"/>
    <property type="match status" value="1"/>
</dbReference>
<dbReference type="Pfam" id="PF00620">
    <property type="entry name" value="RhoGAP"/>
    <property type="match status" value="1"/>
</dbReference>
<evidence type="ECO:0000256" key="1">
    <source>
        <dbReference type="ARBA" id="ARBA00022468"/>
    </source>
</evidence>
<name>A0A9Q0LEZ6_ANAIG</name>
<dbReference type="InterPro" id="IPR050729">
    <property type="entry name" value="Rho-GAP"/>
</dbReference>
<gene>
    <name evidence="3" type="ORF">M0811_10140</name>
</gene>
<dbReference type="Gene3D" id="1.10.555.10">
    <property type="entry name" value="Rho GTPase activation protein"/>
    <property type="match status" value="1"/>
</dbReference>
<dbReference type="GO" id="GO:0005737">
    <property type="term" value="C:cytoplasm"/>
    <property type="evidence" value="ECO:0007669"/>
    <property type="project" value="TreeGrafter"/>
</dbReference>
<dbReference type="InterPro" id="IPR032425">
    <property type="entry name" value="FERM_f0"/>
</dbReference>
<feature type="domain" description="Rho-GAP" evidence="2">
    <location>
        <begin position="168"/>
        <end position="358"/>
    </location>
</feature>
<comment type="caution">
    <text evidence="3">The sequence shown here is derived from an EMBL/GenBank/DDBJ whole genome shotgun (WGS) entry which is preliminary data.</text>
</comment>
<keyword evidence="1" id="KW-0343">GTPase activation</keyword>
<dbReference type="InterPro" id="IPR008936">
    <property type="entry name" value="Rho_GTPase_activation_prot"/>
</dbReference>
<evidence type="ECO:0000313" key="3">
    <source>
        <dbReference type="EMBL" id="KAJ5071508.1"/>
    </source>
</evidence>
<dbReference type="EMBL" id="JAPDFW010000087">
    <property type="protein sequence ID" value="KAJ5071508.1"/>
    <property type="molecule type" value="Genomic_DNA"/>
</dbReference>
<evidence type="ECO:0000259" key="2">
    <source>
        <dbReference type="PROSITE" id="PS50238"/>
    </source>
</evidence>
<dbReference type="Gene3D" id="3.10.20.90">
    <property type="entry name" value="Phosphatidylinositol 3-kinase Catalytic Subunit, Chain A, domain 1"/>
    <property type="match status" value="1"/>
</dbReference>
<dbReference type="GO" id="GO:0005096">
    <property type="term" value="F:GTPase activator activity"/>
    <property type="evidence" value="ECO:0007669"/>
    <property type="project" value="UniProtKB-KW"/>
</dbReference>
<accession>A0A9Q0LEZ6</accession>
<keyword evidence="4" id="KW-1185">Reference proteome</keyword>
<dbReference type="SUPFAM" id="SSF48350">
    <property type="entry name" value="GTPase activation domain, GAP"/>
    <property type="match status" value="1"/>
</dbReference>
<dbReference type="Proteomes" id="UP001149090">
    <property type="component" value="Unassembled WGS sequence"/>
</dbReference>
<dbReference type="PANTHER" id="PTHR23176:SF129">
    <property type="entry name" value="RHO GTPASE ACTIVATING PROTEIN AT 16F, ISOFORM E-RELATED"/>
    <property type="match status" value="1"/>
</dbReference>
<dbReference type="PROSITE" id="PS50238">
    <property type="entry name" value="RHOGAP"/>
    <property type="match status" value="1"/>
</dbReference>
<reference evidence="3" key="1">
    <citation type="submission" date="2022-10" db="EMBL/GenBank/DDBJ databases">
        <title>Novel sulphate-reducing endosymbionts in the free-living metamonad Anaeramoeba.</title>
        <authorList>
            <person name="Jerlstrom-Hultqvist J."/>
            <person name="Cepicka I."/>
            <person name="Gallot-Lavallee L."/>
            <person name="Salas-Leiva D."/>
            <person name="Curtis B.A."/>
            <person name="Zahonova K."/>
            <person name="Pipaliya S."/>
            <person name="Dacks J."/>
            <person name="Roger A.J."/>
        </authorList>
    </citation>
    <scope>NUCLEOTIDE SEQUENCE</scope>
    <source>
        <strain evidence="3">BMAN</strain>
    </source>
</reference>
<dbReference type="GO" id="GO:0007165">
    <property type="term" value="P:signal transduction"/>
    <property type="evidence" value="ECO:0007669"/>
    <property type="project" value="InterPro"/>
</dbReference>
<evidence type="ECO:0000313" key="4">
    <source>
        <dbReference type="Proteomes" id="UP001149090"/>
    </source>
</evidence>
<dbReference type="InterPro" id="IPR000198">
    <property type="entry name" value="RhoGAP_dom"/>
</dbReference>
<organism evidence="3 4">
    <name type="scientific">Anaeramoeba ignava</name>
    <name type="common">Anaerobic marine amoeba</name>
    <dbReference type="NCBI Taxonomy" id="1746090"/>
    <lineage>
        <taxon>Eukaryota</taxon>
        <taxon>Metamonada</taxon>
        <taxon>Anaeramoebidae</taxon>
        <taxon>Anaeramoeba</taxon>
    </lineage>
</organism>
<dbReference type="Pfam" id="PF16511">
    <property type="entry name" value="FERM_f0"/>
    <property type="match status" value="1"/>
</dbReference>
<dbReference type="CDD" id="cd00159">
    <property type="entry name" value="RhoGAP"/>
    <property type="match status" value="1"/>
</dbReference>
<protein>
    <submittedName>
        <fullName evidence="3">Rho/rac/cdc gtpase-activating protein</fullName>
    </submittedName>
</protein>
<dbReference type="OrthoDB" id="79452at2759"/>
<proteinExistence type="predicted"/>